<name>A0A0L8H4W0_OCTBM</name>
<dbReference type="AlphaFoldDB" id="A0A0L8H4W0"/>
<proteinExistence type="predicted"/>
<accession>A0A0L8H4W0</accession>
<sequence length="46" mass="5172">MSAVPNGTNNLEHSNVRCCIQLTDMCDKLVRNETKSSNKVQALNMY</sequence>
<protein>
    <submittedName>
        <fullName evidence="1">Uncharacterized protein</fullName>
    </submittedName>
</protein>
<reference evidence="1" key="1">
    <citation type="submission" date="2015-07" db="EMBL/GenBank/DDBJ databases">
        <title>MeaNS - Measles Nucleotide Surveillance Program.</title>
        <authorList>
            <person name="Tran T."/>
            <person name="Druce J."/>
        </authorList>
    </citation>
    <scope>NUCLEOTIDE SEQUENCE</scope>
    <source>
        <strain evidence="1">UCB-OBI-ISO-001</strain>
        <tissue evidence="1">Gonad</tissue>
    </source>
</reference>
<evidence type="ECO:0000313" key="1">
    <source>
        <dbReference type="EMBL" id="KOF84313.1"/>
    </source>
</evidence>
<dbReference type="EMBL" id="KQ419192">
    <property type="protein sequence ID" value="KOF84313.1"/>
    <property type="molecule type" value="Genomic_DNA"/>
</dbReference>
<organism evidence="1">
    <name type="scientific">Octopus bimaculoides</name>
    <name type="common">California two-spotted octopus</name>
    <dbReference type="NCBI Taxonomy" id="37653"/>
    <lineage>
        <taxon>Eukaryota</taxon>
        <taxon>Metazoa</taxon>
        <taxon>Spiralia</taxon>
        <taxon>Lophotrochozoa</taxon>
        <taxon>Mollusca</taxon>
        <taxon>Cephalopoda</taxon>
        <taxon>Coleoidea</taxon>
        <taxon>Octopodiformes</taxon>
        <taxon>Octopoda</taxon>
        <taxon>Incirrata</taxon>
        <taxon>Octopodidae</taxon>
        <taxon>Octopus</taxon>
    </lineage>
</organism>
<gene>
    <name evidence="1" type="ORF">OCBIM_22022274mg</name>
</gene>